<dbReference type="GO" id="GO:0030488">
    <property type="term" value="P:tRNA methylation"/>
    <property type="evidence" value="ECO:0007669"/>
    <property type="project" value="TreeGrafter"/>
</dbReference>
<gene>
    <name evidence="11 13" type="primary">mnmG</name>
    <name evidence="11" type="synonym">gidA</name>
    <name evidence="13" type="ORF">Pla100_01400</name>
</gene>
<dbReference type="PANTHER" id="PTHR11806">
    <property type="entry name" value="GLUCOSE INHIBITED DIVISION PROTEIN A"/>
    <property type="match status" value="1"/>
</dbReference>
<evidence type="ECO:0000256" key="7">
    <source>
        <dbReference type="ARBA" id="ARBA00022827"/>
    </source>
</evidence>
<sequence length="623" mass="68889">MTHHQPQNRYDYDVIVIGAGHAGTEAAAAAARLGAKTALLTTNLDTVGQMSCNPAIGGVAKGQIVREVDALGGLMGEAIDATGIQFRMLNRRKGPAMHSPRAQADKKAYQNHIKWQIESQSNLDLRQETVEDLLTEPITEADQSAREHAQLAGHKIVGVRVRGDAVYYASAVILTTGTFLQAIMHTGEAQSAGGRAGEGTTTGISGALKRLGFQLERFKTGTPPRLNARTIDYSRLEIQPGDEDPQPFSFLTDAITTEQLPCHIAHTNEAVHDLIRANLSRAPMYSGQIDSRGPRYCPSIEDKVVRFADKTSHQLFLEPEGFQTHEIYVNGISTSLPRDVQDAMFRLIPGLEKASIMRYGYAVEYDYCPPTQLWPHLESKAVCGLFFAGQINGTTGYEEAAGQGLIAGLNAARTIAGRSPWVPSRQDAYLGVLVDDLVTAGTDEPYRMFTSRAEYRLLLRQDNADRRLTPQGDELGLISTLRREKFQDKVAQIQRGRELLHQGRVQGTPADVYLRRPEVTWDVICESVPELQSLDSNAAEQCCIDIKYAGYIDRQQLDVDKQNRLSEKRIPASFNYDRIVTLRNEAREKFTRVRPLSLAQAKRISGITPADIALVLAHLERKS</sequence>
<dbReference type="Pfam" id="PF13932">
    <property type="entry name" value="SAM_GIDA_C"/>
    <property type="match status" value="1"/>
</dbReference>
<dbReference type="Gene3D" id="1.10.150.570">
    <property type="entry name" value="GidA associated domain, C-terminal subdomain"/>
    <property type="match status" value="1"/>
</dbReference>
<dbReference type="PRINTS" id="PR00411">
    <property type="entry name" value="PNDRDTASEI"/>
</dbReference>
<proteinExistence type="inferred from homology"/>
<dbReference type="PROSITE" id="PS01280">
    <property type="entry name" value="GIDA_1"/>
    <property type="match status" value="1"/>
</dbReference>
<feature type="binding site" evidence="11">
    <location>
        <position position="130"/>
    </location>
    <ligand>
        <name>FAD</name>
        <dbReference type="ChEBI" id="CHEBI:57692"/>
    </ligand>
</feature>
<protein>
    <recommendedName>
        <fullName evidence="4 11">tRNA uridine 5-carboxymethylaminomethyl modification enzyme MnmG</fullName>
    </recommendedName>
    <alternativeName>
        <fullName evidence="10 11">Glucose-inhibited division protein A</fullName>
    </alternativeName>
</protein>
<comment type="cofactor">
    <cofactor evidence="1 11">
        <name>FAD</name>
        <dbReference type="ChEBI" id="CHEBI:57692"/>
    </cofactor>
</comment>
<evidence type="ECO:0000256" key="4">
    <source>
        <dbReference type="ARBA" id="ARBA00020461"/>
    </source>
</evidence>
<comment type="caution">
    <text evidence="13">The sequence shown here is derived from an EMBL/GenBank/DDBJ whole genome shotgun (WGS) entry which is preliminary data.</text>
</comment>
<evidence type="ECO:0000256" key="1">
    <source>
        <dbReference type="ARBA" id="ARBA00001974"/>
    </source>
</evidence>
<dbReference type="SUPFAM" id="SSF51905">
    <property type="entry name" value="FAD/NAD(P)-binding domain"/>
    <property type="match status" value="1"/>
</dbReference>
<dbReference type="InterPro" id="IPR026904">
    <property type="entry name" value="MnmG_C"/>
</dbReference>
<evidence type="ECO:0000256" key="2">
    <source>
        <dbReference type="ARBA" id="ARBA00003717"/>
    </source>
</evidence>
<dbReference type="FunFam" id="3.50.50.60:FF:000002">
    <property type="entry name" value="tRNA uridine 5-carboxymethylaminomethyl modification enzyme MnmG"/>
    <property type="match status" value="1"/>
</dbReference>
<dbReference type="EMBL" id="SJPM01000001">
    <property type="protein sequence ID" value="TWU03222.1"/>
    <property type="molecule type" value="Genomic_DNA"/>
</dbReference>
<dbReference type="Pfam" id="PF21680">
    <property type="entry name" value="GIDA_C_1st"/>
    <property type="match status" value="1"/>
</dbReference>
<dbReference type="Gene3D" id="3.50.50.60">
    <property type="entry name" value="FAD/NAD(P)-binding domain"/>
    <property type="match status" value="2"/>
</dbReference>
<name>A0A5C6AVZ4_9BACT</name>
<dbReference type="InterPro" id="IPR002218">
    <property type="entry name" value="MnmG-rel"/>
</dbReference>
<accession>A0A5C6AVZ4</accession>
<comment type="subcellular location">
    <subcellularLocation>
        <location evidence="11">Cytoplasm</location>
    </subcellularLocation>
</comment>
<keyword evidence="5 11" id="KW-0285">Flavoprotein</keyword>
<dbReference type="PANTHER" id="PTHR11806:SF0">
    <property type="entry name" value="PROTEIN MTO1 HOMOLOG, MITOCHONDRIAL"/>
    <property type="match status" value="1"/>
</dbReference>
<dbReference type="SMART" id="SM01228">
    <property type="entry name" value="GIDA_assoc_3"/>
    <property type="match status" value="1"/>
</dbReference>
<keyword evidence="6 11" id="KW-0819">tRNA processing</keyword>
<evidence type="ECO:0000256" key="5">
    <source>
        <dbReference type="ARBA" id="ARBA00022630"/>
    </source>
</evidence>
<dbReference type="InterPro" id="IPR020595">
    <property type="entry name" value="MnmG-rel_CS"/>
</dbReference>
<organism evidence="13 14">
    <name type="scientific">Neorhodopirellula pilleata</name>
    <dbReference type="NCBI Taxonomy" id="2714738"/>
    <lineage>
        <taxon>Bacteria</taxon>
        <taxon>Pseudomonadati</taxon>
        <taxon>Planctomycetota</taxon>
        <taxon>Planctomycetia</taxon>
        <taxon>Pirellulales</taxon>
        <taxon>Pirellulaceae</taxon>
        <taxon>Neorhodopirellula</taxon>
    </lineage>
</organism>
<keyword evidence="14" id="KW-1185">Reference proteome</keyword>
<evidence type="ECO:0000259" key="12">
    <source>
        <dbReference type="SMART" id="SM01228"/>
    </source>
</evidence>
<feature type="binding site" evidence="11">
    <location>
        <begin position="18"/>
        <end position="23"/>
    </location>
    <ligand>
        <name>FAD</name>
        <dbReference type="ChEBI" id="CHEBI:57692"/>
    </ligand>
</feature>
<keyword evidence="11" id="KW-0963">Cytoplasm</keyword>
<comment type="similarity">
    <text evidence="3 11">Belongs to the MnmG family.</text>
</comment>
<evidence type="ECO:0000256" key="11">
    <source>
        <dbReference type="HAMAP-Rule" id="MF_00129"/>
    </source>
</evidence>
<dbReference type="GO" id="GO:0005829">
    <property type="term" value="C:cytosol"/>
    <property type="evidence" value="ECO:0007669"/>
    <property type="project" value="TreeGrafter"/>
</dbReference>
<evidence type="ECO:0000313" key="14">
    <source>
        <dbReference type="Proteomes" id="UP000316213"/>
    </source>
</evidence>
<evidence type="ECO:0000313" key="13">
    <source>
        <dbReference type="EMBL" id="TWU03222.1"/>
    </source>
</evidence>
<dbReference type="InterPro" id="IPR040131">
    <property type="entry name" value="MnmG_N"/>
</dbReference>
<dbReference type="InterPro" id="IPR004416">
    <property type="entry name" value="MnmG"/>
</dbReference>
<reference evidence="13 14" key="1">
    <citation type="submission" date="2019-02" db="EMBL/GenBank/DDBJ databases">
        <title>Deep-cultivation of Planctomycetes and their phenomic and genomic characterization uncovers novel biology.</title>
        <authorList>
            <person name="Wiegand S."/>
            <person name="Jogler M."/>
            <person name="Boedeker C."/>
            <person name="Pinto D."/>
            <person name="Vollmers J."/>
            <person name="Rivas-Marin E."/>
            <person name="Kohn T."/>
            <person name="Peeters S.H."/>
            <person name="Heuer A."/>
            <person name="Rast P."/>
            <person name="Oberbeckmann S."/>
            <person name="Bunk B."/>
            <person name="Jeske O."/>
            <person name="Meyerdierks A."/>
            <person name="Storesund J.E."/>
            <person name="Kallscheuer N."/>
            <person name="Luecker S."/>
            <person name="Lage O.M."/>
            <person name="Pohl T."/>
            <person name="Merkel B.J."/>
            <person name="Hornburger P."/>
            <person name="Mueller R.-W."/>
            <person name="Bruemmer F."/>
            <person name="Labrenz M."/>
            <person name="Spormann A.M."/>
            <person name="Op Den Camp H."/>
            <person name="Overmann J."/>
            <person name="Amann R."/>
            <person name="Jetten M.S.M."/>
            <person name="Mascher T."/>
            <person name="Medema M.H."/>
            <person name="Devos D.P."/>
            <person name="Kaster A.-K."/>
            <person name="Ovreas L."/>
            <person name="Rohde M."/>
            <person name="Galperin M.Y."/>
            <person name="Jogler C."/>
        </authorList>
    </citation>
    <scope>NUCLEOTIDE SEQUENCE [LARGE SCALE GENOMIC DNA]</scope>
    <source>
        <strain evidence="13 14">Pla100</strain>
    </source>
</reference>
<dbReference type="Gene3D" id="1.10.10.1800">
    <property type="entry name" value="tRNA uridine 5-carboxymethylaminomethyl modification enzyme MnmG/GidA"/>
    <property type="match status" value="1"/>
</dbReference>
<evidence type="ECO:0000256" key="8">
    <source>
        <dbReference type="ARBA" id="ARBA00023027"/>
    </source>
</evidence>
<comment type="function">
    <text evidence="2 11">NAD-binding protein involved in the addition of a carboxymethylaminomethyl (cmnm) group at the wobble position (U34) of certain tRNAs, forming tRNA-cmnm(5)s(2)U34.</text>
</comment>
<feature type="domain" description="tRNA uridine 5-carboxymethylaminomethyl modification enzyme C-terminal subdomain" evidence="12">
    <location>
        <begin position="546"/>
        <end position="617"/>
    </location>
</feature>
<feature type="binding site" evidence="11">
    <location>
        <position position="390"/>
    </location>
    <ligand>
        <name>FAD</name>
        <dbReference type="ChEBI" id="CHEBI:57692"/>
    </ligand>
</feature>
<feature type="binding site" evidence="11">
    <location>
        <begin position="293"/>
        <end position="307"/>
    </location>
    <ligand>
        <name>NAD(+)</name>
        <dbReference type="ChEBI" id="CHEBI:57540"/>
    </ligand>
</feature>
<dbReference type="PROSITE" id="PS01281">
    <property type="entry name" value="GIDA_2"/>
    <property type="match status" value="1"/>
</dbReference>
<dbReference type="GO" id="GO:0050660">
    <property type="term" value="F:flavin adenine dinucleotide binding"/>
    <property type="evidence" value="ECO:0007669"/>
    <property type="project" value="UniProtKB-UniRule"/>
</dbReference>
<evidence type="ECO:0000256" key="10">
    <source>
        <dbReference type="ARBA" id="ARBA00031800"/>
    </source>
</evidence>
<evidence type="ECO:0000256" key="6">
    <source>
        <dbReference type="ARBA" id="ARBA00022694"/>
    </source>
</evidence>
<dbReference type="InterPro" id="IPR049312">
    <property type="entry name" value="GIDA_C_N"/>
</dbReference>
<dbReference type="Pfam" id="PF01134">
    <property type="entry name" value="GIDA"/>
    <property type="match status" value="1"/>
</dbReference>
<comment type="subunit">
    <text evidence="9 11">Homodimer. Heterotetramer of two MnmE and two MnmG subunits.</text>
</comment>
<dbReference type="InterPro" id="IPR044920">
    <property type="entry name" value="MnmG_C_subdom_sf"/>
</dbReference>
<keyword evidence="7 11" id="KW-0274">FAD</keyword>
<evidence type="ECO:0000256" key="3">
    <source>
        <dbReference type="ARBA" id="ARBA00007653"/>
    </source>
</evidence>
<keyword evidence="8 11" id="KW-0520">NAD</keyword>
<dbReference type="InterPro" id="IPR036188">
    <property type="entry name" value="FAD/NAD-bd_sf"/>
</dbReference>
<dbReference type="NCBIfam" id="TIGR00136">
    <property type="entry name" value="mnmG_gidA"/>
    <property type="match status" value="1"/>
</dbReference>
<dbReference type="FunFam" id="1.10.150.570:FF:000001">
    <property type="entry name" value="tRNA uridine 5-carboxymethylaminomethyl modification enzyme MnmG"/>
    <property type="match status" value="1"/>
</dbReference>
<dbReference type="HAMAP" id="MF_00129">
    <property type="entry name" value="MnmG_GidA"/>
    <property type="match status" value="1"/>
</dbReference>
<dbReference type="Proteomes" id="UP000316213">
    <property type="component" value="Unassembled WGS sequence"/>
</dbReference>
<dbReference type="AlphaFoldDB" id="A0A5C6AVZ4"/>
<dbReference type="InterPro" id="IPR047001">
    <property type="entry name" value="MnmG_C_subdom"/>
</dbReference>
<dbReference type="GO" id="GO:0002098">
    <property type="term" value="P:tRNA wobble uridine modification"/>
    <property type="evidence" value="ECO:0007669"/>
    <property type="project" value="InterPro"/>
</dbReference>
<evidence type="ECO:0000256" key="9">
    <source>
        <dbReference type="ARBA" id="ARBA00025948"/>
    </source>
</evidence>
<feature type="binding site" evidence="11">
    <location>
        <position position="201"/>
    </location>
    <ligand>
        <name>FAD</name>
        <dbReference type="ChEBI" id="CHEBI:57692"/>
    </ligand>
</feature>